<gene>
    <name evidence="1" type="ORF">CSSPJE1EN2_LOCUS999</name>
</gene>
<sequence length="75" mass="8570">MVSDPMSMLWWSIWRMSIRCRCYGGQFGKCRSDANVVVVNLADVGRVALAHKRKHARGQFPWAHTHGWTEGDPLT</sequence>
<organism evidence="1 2">
    <name type="scientific">Sphagnum jensenii</name>
    <dbReference type="NCBI Taxonomy" id="128206"/>
    <lineage>
        <taxon>Eukaryota</taxon>
        <taxon>Viridiplantae</taxon>
        <taxon>Streptophyta</taxon>
        <taxon>Embryophyta</taxon>
        <taxon>Bryophyta</taxon>
        <taxon>Sphagnophytina</taxon>
        <taxon>Sphagnopsida</taxon>
        <taxon>Sphagnales</taxon>
        <taxon>Sphagnaceae</taxon>
        <taxon>Sphagnum</taxon>
    </lineage>
</organism>
<dbReference type="EMBL" id="OZ023702">
    <property type="protein sequence ID" value="CAK9858004.1"/>
    <property type="molecule type" value="Genomic_DNA"/>
</dbReference>
<keyword evidence="2" id="KW-1185">Reference proteome</keyword>
<evidence type="ECO:0000313" key="1">
    <source>
        <dbReference type="EMBL" id="CAK9858004.1"/>
    </source>
</evidence>
<name>A0ABP1A653_9BRYO</name>
<proteinExistence type="predicted"/>
<dbReference type="Proteomes" id="UP001497522">
    <property type="component" value="Chromosome 1"/>
</dbReference>
<reference evidence="1 2" key="1">
    <citation type="submission" date="2024-03" db="EMBL/GenBank/DDBJ databases">
        <authorList>
            <consortium name="ELIXIR-Norway"/>
            <consortium name="Elixir Norway"/>
        </authorList>
    </citation>
    <scope>NUCLEOTIDE SEQUENCE [LARGE SCALE GENOMIC DNA]</scope>
</reference>
<evidence type="ECO:0000313" key="2">
    <source>
        <dbReference type="Proteomes" id="UP001497522"/>
    </source>
</evidence>
<accession>A0ABP1A653</accession>
<protein>
    <submittedName>
        <fullName evidence="1">Uncharacterized protein</fullName>
    </submittedName>
</protein>